<dbReference type="Proteomes" id="UP000682802">
    <property type="component" value="Chromosome 1"/>
</dbReference>
<organism evidence="1 2">
    <name type="scientific">Flammeovirga kamogawensis</name>
    <dbReference type="NCBI Taxonomy" id="373891"/>
    <lineage>
        <taxon>Bacteria</taxon>
        <taxon>Pseudomonadati</taxon>
        <taxon>Bacteroidota</taxon>
        <taxon>Cytophagia</taxon>
        <taxon>Cytophagales</taxon>
        <taxon>Flammeovirgaceae</taxon>
        <taxon>Flammeovirga</taxon>
    </lineage>
</organism>
<reference evidence="1 2" key="1">
    <citation type="submission" date="2021-05" db="EMBL/GenBank/DDBJ databases">
        <title>Comparative genomic studies on the polysaccharide-degrading batcterial strains of the Flammeovirga genus.</title>
        <authorList>
            <person name="Zewei F."/>
            <person name="Zheng Z."/>
            <person name="Yu L."/>
            <person name="Ruyue G."/>
            <person name="Yanhong M."/>
            <person name="Yuanyuan C."/>
            <person name="Jingyan G."/>
            <person name="Wenjun H."/>
        </authorList>
    </citation>
    <scope>NUCLEOTIDE SEQUENCE [LARGE SCALE GENOMIC DNA]</scope>
    <source>
        <strain evidence="1 2">YS10</strain>
    </source>
</reference>
<dbReference type="EMBL" id="CP076128">
    <property type="protein sequence ID" value="QWG07966.1"/>
    <property type="molecule type" value="Genomic_DNA"/>
</dbReference>
<name>A0ABX8GWI3_9BACT</name>
<evidence type="ECO:0000313" key="2">
    <source>
        <dbReference type="Proteomes" id="UP000682802"/>
    </source>
</evidence>
<protein>
    <submittedName>
        <fullName evidence="1">Outer membrane protein transport protein</fullName>
    </submittedName>
</protein>
<accession>A0ABX8GWI3</accession>
<dbReference type="Gene3D" id="2.40.160.60">
    <property type="entry name" value="Outer membrane protein transport protein (OMPP1/FadL/TodX)"/>
    <property type="match status" value="1"/>
</dbReference>
<keyword evidence="2" id="KW-1185">Reference proteome</keyword>
<dbReference type="SUPFAM" id="SSF56935">
    <property type="entry name" value="Porins"/>
    <property type="match status" value="1"/>
</dbReference>
<dbReference type="RefSeq" id="WP_144075350.1">
    <property type="nucleotide sequence ID" value="NZ_CP076128.1"/>
</dbReference>
<evidence type="ECO:0000313" key="1">
    <source>
        <dbReference type="EMBL" id="QWG07966.1"/>
    </source>
</evidence>
<sequence length="463" mass="52869">MKGFYLTYIFLLLLPSYIFAQNNYYWSQQQGPNGNLLGGSLASGASDNSAIFYNPGALAFTETPNVSLTSDLISYTFLHIKNGAGEGLDIKGNQLTTKPQMLAGTAFGAKNNRFKVTYAIFNLLNEKSEYSAQNTAQISNSNQVYEGFFNYKNALRNDRFAIGTTYRLADNIGIGITHFVDIKSTEITSNTNESWYTNKLATNYSNDFKNLKYSHVSLLWKLGIAWHYNEKLNLGLNFETPDIRIKFLSTAYSRRITETLDDNGVLEKYSSSQDKVYTSYSLPFTFDLNLGYTTKYTQYSARVGFFSKVEKYNLLQLKSETTINPSPDPGFNQYTLSNKRIVNYAIGVKHRILNDMNILMGFRTDFNFINQEDLNFTKDNFLSFNYWDVYHFSSGVEWFGSNFNIIAGIVADFGFSENNPQLVNLTARPYSELDNFNTNTETSYLQLNLIFGITYHFKDRTQM</sequence>
<proteinExistence type="predicted"/>
<gene>
    <name evidence="1" type="ORF">KM029_03260</name>
</gene>